<reference evidence="9 10" key="1">
    <citation type="journal article" date="2015" name="Nature">
        <title>rRNA introns, odd ribosomes, and small enigmatic genomes across a large radiation of phyla.</title>
        <authorList>
            <person name="Brown C.T."/>
            <person name="Hug L.A."/>
            <person name="Thomas B.C."/>
            <person name="Sharon I."/>
            <person name="Castelle C.J."/>
            <person name="Singh A."/>
            <person name="Wilkins M.J."/>
            <person name="Williams K.H."/>
            <person name="Banfield J.F."/>
        </authorList>
    </citation>
    <scope>NUCLEOTIDE SEQUENCE [LARGE SCALE GENOMIC DNA]</scope>
</reference>
<dbReference type="InterPro" id="IPR001406">
    <property type="entry name" value="PsdUridine_synth_TruA"/>
</dbReference>
<dbReference type="EC" id="5.4.99.12" evidence="4"/>
<evidence type="ECO:0000256" key="1">
    <source>
        <dbReference type="ARBA" id="ARBA00009375"/>
    </source>
</evidence>
<evidence type="ECO:0000256" key="2">
    <source>
        <dbReference type="ARBA" id="ARBA00022694"/>
    </source>
</evidence>
<dbReference type="InterPro" id="IPR020103">
    <property type="entry name" value="PsdUridine_synth_cat_dom_sf"/>
</dbReference>
<evidence type="ECO:0000256" key="7">
    <source>
        <dbReference type="RuleBase" id="RU003792"/>
    </source>
</evidence>
<comment type="caution">
    <text evidence="9">The sequence shown here is derived from an EMBL/GenBank/DDBJ whole genome shotgun (WGS) entry which is preliminary data.</text>
</comment>
<keyword evidence="3 4" id="KW-0413">Isomerase</keyword>
<dbReference type="SUPFAM" id="SSF55120">
    <property type="entry name" value="Pseudouridine synthase"/>
    <property type="match status" value="1"/>
</dbReference>
<dbReference type="EMBL" id="LCCZ01000021">
    <property type="protein sequence ID" value="KKS43774.1"/>
    <property type="molecule type" value="Genomic_DNA"/>
</dbReference>
<evidence type="ECO:0000313" key="9">
    <source>
        <dbReference type="EMBL" id="KKS43774.1"/>
    </source>
</evidence>
<dbReference type="PANTHER" id="PTHR11142">
    <property type="entry name" value="PSEUDOURIDYLATE SYNTHASE"/>
    <property type="match status" value="1"/>
</dbReference>
<dbReference type="GO" id="GO:0031119">
    <property type="term" value="P:tRNA pseudouridine synthesis"/>
    <property type="evidence" value="ECO:0007669"/>
    <property type="project" value="UniProtKB-UniRule"/>
</dbReference>
<gene>
    <name evidence="4" type="primary">truA</name>
    <name evidence="9" type="ORF">UV05_C0021G0001</name>
</gene>
<dbReference type="NCBIfam" id="TIGR00071">
    <property type="entry name" value="hisT_truA"/>
    <property type="match status" value="1"/>
</dbReference>
<protein>
    <recommendedName>
        <fullName evidence="4">tRNA pseudouridine synthase A</fullName>
        <ecNumber evidence="4">5.4.99.12</ecNumber>
    </recommendedName>
    <alternativeName>
        <fullName evidence="4">tRNA pseudouridine(38-40) synthase</fullName>
    </alternativeName>
    <alternativeName>
        <fullName evidence="4">tRNA pseudouridylate synthase I</fullName>
    </alternativeName>
    <alternativeName>
        <fullName evidence="4">tRNA-uridine isomerase I</fullName>
    </alternativeName>
</protein>
<comment type="caution">
    <text evidence="4">Lacks conserved residue(s) required for the propagation of feature annotation.</text>
</comment>
<dbReference type="PIRSF" id="PIRSF001430">
    <property type="entry name" value="tRNA_psdUrid_synth"/>
    <property type="match status" value="1"/>
</dbReference>
<feature type="domain" description="Pseudouridine synthase I TruA alpha/beta" evidence="8">
    <location>
        <begin position="9"/>
        <end position="107"/>
    </location>
</feature>
<dbReference type="PATRIC" id="fig|1618341.3.peg.394"/>
<dbReference type="Gene3D" id="3.30.70.660">
    <property type="entry name" value="Pseudouridine synthase I, catalytic domain, C-terminal subdomain"/>
    <property type="match status" value="1"/>
</dbReference>
<dbReference type="HAMAP" id="MF_00171">
    <property type="entry name" value="TruA"/>
    <property type="match status" value="1"/>
</dbReference>
<keyword evidence="2 4" id="KW-0819">tRNA processing</keyword>
<dbReference type="PANTHER" id="PTHR11142:SF0">
    <property type="entry name" value="TRNA PSEUDOURIDINE SYNTHASE-LIKE 1"/>
    <property type="match status" value="1"/>
</dbReference>
<evidence type="ECO:0000313" key="10">
    <source>
        <dbReference type="Proteomes" id="UP000034875"/>
    </source>
</evidence>
<feature type="binding site" evidence="4 6">
    <location>
        <position position="113"/>
    </location>
    <ligand>
        <name>substrate</name>
    </ligand>
</feature>
<feature type="active site" description="Nucleophile" evidence="4 5">
    <location>
        <position position="54"/>
    </location>
</feature>
<comment type="function">
    <text evidence="4">Formation of pseudouridine at positions 38, 39 and 40 in the anticodon stem and loop of transfer RNAs.</text>
</comment>
<dbReference type="GO" id="GO:0003723">
    <property type="term" value="F:RNA binding"/>
    <property type="evidence" value="ECO:0007669"/>
    <property type="project" value="InterPro"/>
</dbReference>
<dbReference type="InterPro" id="IPR020094">
    <property type="entry name" value="TruA/RsuA/RluB/E/F_N"/>
</dbReference>
<dbReference type="FunFam" id="3.30.70.580:FF:000001">
    <property type="entry name" value="tRNA pseudouridine synthase A"/>
    <property type="match status" value="1"/>
</dbReference>
<evidence type="ECO:0000256" key="6">
    <source>
        <dbReference type="PIRSR" id="PIRSR001430-2"/>
    </source>
</evidence>
<dbReference type="CDD" id="cd02570">
    <property type="entry name" value="PseudoU_synth_EcTruA"/>
    <property type="match status" value="1"/>
</dbReference>
<dbReference type="InterPro" id="IPR020097">
    <property type="entry name" value="PsdUridine_synth_TruA_a/b_dom"/>
</dbReference>
<evidence type="ECO:0000256" key="5">
    <source>
        <dbReference type="PIRSR" id="PIRSR001430-1"/>
    </source>
</evidence>
<comment type="subunit">
    <text evidence="4">Homodimer.</text>
</comment>
<dbReference type="Pfam" id="PF01416">
    <property type="entry name" value="PseudoU_synth_1"/>
    <property type="match status" value="2"/>
</dbReference>
<proteinExistence type="inferred from homology"/>
<organism evidence="9 10">
    <name type="scientific">candidate division CPR1 bacterium GW2011_GWA2_42_17</name>
    <dbReference type="NCBI Taxonomy" id="1618341"/>
    <lineage>
        <taxon>Bacteria</taxon>
        <taxon>candidate division CPR1</taxon>
    </lineage>
</organism>
<evidence type="ECO:0000256" key="3">
    <source>
        <dbReference type="ARBA" id="ARBA00023235"/>
    </source>
</evidence>
<accession>A0A0G0Z4Y7</accession>
<dbReference type="InterPro" id="IPR020095">
    <property type="entry name" value="PsdUridine_synth_TruA_C"/>
</dbReference>
<dbReference type="AlphaFoldDB" id="A0A0G0Z4Y7"/>
<comment type="similarity">
    <text evidence="1 4 7">Belongs to the tRNA pseudouridine synthase TruA family.</text>
</comment>
<dbReference type="Gene3D" id="3.30.70.580">
    <property type="entry name" value="Pseudouridine synthase I, catalytic domain, N-terminal subdomain"/>
    <property type="match status" value="1"/>
</dbReference>
<comment type="catalytic activity">
    <reaction evidence="4 7">
        <text>uridine(38/39/40) in tRNA = pseudouridine(38/39/40) in tRNA</text>
        <dbReference type="Rhea" id="RHEA:22376"/>
        <dbReference type="Rhea" id="RHEA-COMP:10085"/>
        <dbReference type="Rhea" id="RHEA-COMP:10087"/>
        <dbReference type="ChEBI" id="CHEBI:65314"/>
        <dbReference type="ChEBI" id="CHEBI:65315"/>
        <dbReference type="EC" id="5.4.99.12"/>
    </reaction>
</comment>
<feature type="domain" description="Pseudouridine synthase I TruA alpha/beta" evidence="8">
    <location>
        <begin position="147"/>
        <end position="253"/>
    </location>
</feature>
<evidence type="ECO:0000259" key="8">
    <source>
        <dbReference type="Pfam" id="PF01416"/>
    </source>
</evidence>
<evidence type="ECO:0000256" key="4">
    <source>
        <dbReference type="HAMAP-Rule" id="MF_00171"/>
    </source>
</evidence>
<dbReference type="GO" id="GO:0160147">
    <property type="term" value="F:tRNA pseudouridine(38-40) synthase activity"/>
    <property type="evidence" value="ECO:0007669"/>
    <property type="project" value="UniProtKB-EC"/>
</dbReference>
<name>A0A0G0Z4Y7_9BACT</name>
<dbReference type="Proteomes" id="UP000034875">
    <property type="component" value="Unassembled WGS sequence"/>
</dbReference>
<sequence length="253" mass="28591">MKRNIKLTIEYDGTNFNGWQIQRAGTRTIQGEIEKALHKIFNEKITLIGSGRTDSGVHALGQVANFLTHNTRLSTTEILNALNANLPEDISILKSEDVPQKFHAQYSAKRKTYRYCILNRKERCSIQRDFNTFIPYKLNLTAIQTEAKNLIGRKDFRAFTAANPAERNASIEKNTVRTIYKFQIQKKGAYLYIDIEANGFLYKMVRNIVGTLLEVGSAKLSKGSVKRILLQKDRSLAGSTAPAKGLCLIKVTY</sequence>